<evidence type="ECO:0000256" key="1">
    <source>
        <dbReference type="ARBA" id="ARBA00007936"/>
    </source>
</evidence>
<dbReference type="SUPFAM" id="SSF50353">
    <property type="entry name" value="Cytokine"/>
    <property type="match status" value="1"/>
</dbReference>
<organism evidence="3 4">
    <name type="scientific">Salvator merianae</name>
    <name type="common">Argentine black and white tegu</name>
    <name type="synonym">Tupinambis merianae</name>
    <dbReference type="NCBI Taxonomy" id="96440"/>
    <lineage>
        <taxon>Eukaryota</taxon>
        <taxon>Metazoa</taxon>
        <taxon>Chordata</taxon>
        <taxon>Craniata</taxon>
        <taxon>Vertebrata</taxon>
        <taxon>Euteleostomi</taxon>
        <taxon>Lepidosauria</taxon>
        <taxon>Squamata</taxon>
        <taxon>Bifurcata</taxon>
        <taxon>Unidentata</taxon>
        <taxon>Episquamata</taxon>
        <taxon>Laterata</taxon>
        <taxon>Teiioidea</taxon>
        <taxon>Teiidae</taxon>
        <taxon>Salvator</taxon>
    </lineage>
</organism>
<sequence>MLTIFAPLHCKCCHFLLISVIFWAALASMASAFPLSNSNPLYQFDGQVRLRHLYTADDHTQLHLEIMPNGVVRGSRNQNAFSLMEIKAVKPGIIRMQAMKTEMFLCMDPSGHLYGSSSYSEEACTFREIVLRDGYNLYYSENYNIPVSLSLMGNLAHNHQLPPFSQFLPLVNKIPLEPESSNNDFYEQQIIVESSDPLNMMRPHSGSRSPS</sequence>
<dbReference type="PROSITE" id="PS00247">
    <property type="entry name" value="HBGF_FGF"/>
    <property type="match status" value="1"/>
</dbReference>
<protein>
    <recommendedName>
        <fullName evidence="2">Fibroblast growth factor</fullName>
        <shortName evidence="2">FGF</shortName>
    </recommendedName>
</protein>
<dbReference type="PANTHER" id="PTHR11486">
    <property type="entry name" value="FIBROBLAST GROWTH FACTOR"/>
    <property type="match status" value="1"/>
</dbReference>
<dbReference type="GO" id="GO:0008083">
    <property type="term" value="F:growth factor activity"/>
    <property type="evidence" value="ECO:0007669"/>
    <property type="project" value="InterPro"/>
</dbReference>
<dbReference type="InterPro" id="IPR008996">
    <property type="entry name" value="IL1/FGF"/>
</dbReference>
<dbReference type="GeneTree" id="ENSGT00940000161866"/>
<name>A0A8D0B8Z6_SALMN</name>
<dbReference type="OMA" id="EEACNFH"/>
<evidence type="ECO:0000313" key="4">
    <source>
        <dbReference type="Proteomes" id="UP000694421"/>
    </source>
</evidence>
<keyword evidence="2" id="KW-0732">Signal</keyword>
<reference evidence="3" key="2">
    <citation type="submission" date="2025-09" db="UniProtKB">
        <authorList>
            <consortium name="Ensembl"/>
        </authorList>
    </citation>
    <scope>IDENTIFICATION</scope>
</reference>
<proteinExistence type="inferred from homology"/>
<dbReference type="Gene3D" id="2.80.10.50">
    <property type="match status" value="1"/>
</dbReference>
<feature type="signal peptide" evidence="2">
    <location>
        <begin position="1"/>
        <end position="32"/>
    </location>
</feature>
<accession>A0A8D0B8Z6</accession>
<dbReference type="Proteomes" id="UP000694421">
    <property type="component" value="Unplaced"/>
</dbReference>
<keyword evidence="4" id="KW-1185">Reference proteome</keyword>
<dbReference type="Pfam" id="PF00167">
    <property type="entry name" value="FGF"/>
    <property type="match status" value="1"/>
</dbReference>
<evidence type="ECO:0000256" key="2">
    <source>
        <dbReference type="RuleBase" id="RU049442"/>
    </source>
</evidence>
<dbReference type="InterPro" id="IPR002209">
    <property type="entry name" value="Fibroblast_GF_fam"/>
</dbReference>
<dbReference type="PRINTS" id="PR00262">
    <property type="entry name" value="IL1HBGF"/>
</dbReference>
<dbReference type="Ensembl" id="ENSSMRT00000005828.1">
    <property type="protein sequence ID" value="ENSSMRP00000004943.1"/>
    <property type="gene ID" value="ENSSMRG00000004066.1"/>
</dbReference>
<dbReference type="AlphaFoldDB" id="A0A8D0B8Z6"/>
<feature type="chain" id="PRO_5034784604" description="Fibroblast growth factor" evidence="2">
    <location>
        <begin position="33"/>
        <end position="211"/>
    </location>
</feature>
<dbReference type="SMART" id="SM00442">
    <property type="entry name" value="FGF"/>
    <property type="match status" value="1"/>
</dbReference>
<reference evidence="3" key="1">
    <citation type="submission" date="2025-08" db="UniProtKB">
        <authorList>
            <consortium name="Ensembl"/>
        </authorList>
    </citation>
    <scope>IDENTIFICATION</scope>
</reference>
<comment type="similarity">
    <text evidence="1 2">Belongs to the heparin-binding growth factors family.</text>
</comment>
<evidence type="ECO:0000313" key="3">
    <source>
        <dbReference type="Ensembl" id="ENSSMRP00000004943.1"/>
    </source>
</evidence>